<keyword evidence="3" id="KW-1185">Reference proteome</keyword>
<accession>A0A285EEA6</accession>
<organism evidence="2 3">
    <name type="scientific">Geodermatophilus sabuli</name>
    <dbReference type="NCBI Taxonomy" id="1564158"/>
    <lineage>
        <taxon>Bacteria</taxon>
        <taxon>Bacillati</taxon>
        <taxon>Actinomycetota</taxon>
        <taxon>Actinomycetes</taxon>
        <taxon>Geodermatophilales</taxon>
        <taxon>Geodermatophilaceae</taxon>
        <taxon>Geodermatophilus</taxon>
    </lineage>
</organism>
<evidence type="ECO:0000313" key="2">
    <source>
        <dbReference type="EMBL" id="SNX96534.1"/>
    </source>
</evidence>
<name>A0A285EEA6_9ACTN</name>
<dbReference type="Proteomes" id="UP000219514">
    <property type="component" value="Unassembled WGS sequence"/>
</dbReference>
<feature type="compositionally biased region" description="Basic and acidic residues" evidence="1">
    <location>
        <begin position="1"/>
        <end position="13"/>
    </location>
</feature>
<feature type="region of interest" description="Disordered" evidence="1">
    <location>
        <begin position="1"/>
        <end position="41"/>
    </location>
</feature>
<reference evidence="2 3" key="1">
    <citation type="submission" date="2017-09" db="EMBL/GenBank/DDBJ databases">
        <authorList>
            <person name="Ehlers B."/>
            <person name="Leendertz F.H."/>
        </authorList>
    </citation>
    <scope>NUCLEOTIDE SEQUENCE [LARGE SCALE GENOMIC DNA]</scope>
    <source>
        <strain evidence="2 3">DSM 46844</strain>
    </source>
</reference>
<dbReference type="EMBL" id="OBDO01000004">
    <property type="protein sequence ID" value="SNX96534.1"/>
    <property type="molecule type" value="Genomic_DNA"/>
</dbReference>
<evidence type="ECO:0000313" key="3">
    <source>
        <dbReference type="Proteomes" id="UP000219514"/>
    </source>
</evidence>
<evidence type="ECO:0000256" key="1">
    <source>
        <dbReference type="SAM" id="MobiDB-lite"/>
    </source>
</evidence>
<proteinExistence type="predicted"/>
<sequence>MTEHNSPSQDHHTPFAPPQSRAGGALSDTTVQPPASSADTARAATARCHRCSDPVGPSRYREATGPLCRPCGELARMSRKQRVARLRDNPTDDLLHRTALLPPDVVRGSLREAFPWTPNGDVAGRLAALSTEVLQFTALRSGADAPLIAQEIGRRGAAFTLAEQGGWTDADPLSDNSVRMVRQALECDQTLTLDQLKQITGSRFCDGIVRRIADLDDATAAQLAAQVHLWEAERLAAGNLTPVSALTALAERGPSIAWMVIRDPRATAQTIAAIAEHHRDQAWSHVTITALTHPNVDVALLPVALLVTREHSRARMQGYLDARLGVGTAERRIADRVQETFPGTLNDLLGVVAAIHSTLC</sequence>
<gene>
    <name evidence="2" type="ORF">SAMN06893097_104249</name>
</gene>
<protein>
    <submittedName>
        <fullName evidence="2">Uncharacterized protein</fullName>
    </submittedName>
</protein>
<dbReference type="AlphaFoldDB" id="A0A285EEA6"/>